<dbReference type="HOGENOM" id="CLU_058607_0_0_6"/>
<name>A0A0H3GHF0_KLEPH</name>
<dbReference type="PROSITE" id="PS51257">
    <property type="entry name" value="PROKAR_LIPOPROTEIN"/>
    <property type="match status" value="1"/>
</dbReference>
<dbReference type="STRING" id="1125630.KPHS_04620"/>
<feature type="transmembrane region" description="Helical" evidence="1">
    <location>
        <begin position="93"/>
        <end position="112"/>
    </location>
</feature>
<dbReference type="KEGG" id="kpm:KPHS_04620"/>
<proteinExistence type="predicted"/>
<evidence type="ECO:0000256" key="1">
    <source>
        <dbReference type="SAM" id="Phobius"/>
    </source>
</evidence>
<feature type="transmembrane region" description="Helical" evidence="1">
    <location>
        <begin position="118"/>
        <end position="140"/>
    </location>
</feature>
<keyword evidence="1" id="KW-0812">Transmembrane</keyword>
<keyword evidence="1" id="KW-0472">Membrane</keyword>
<dbReference type="PATRIC" id="fig|1125630.4.peg.453"/>
<evidence type="ECO:0000313" key="2">
    <source>
        <dbReference type="EMBL" id="AEW59160.1"/>
    </source>
</evidence>
<accession>A0A0H3GHF0</accession>
<dbReference type="RefSeq" id="YP_005224762.1">
    <property type="nucleotide sequence ID" value="NC_016845.1"/>
</dbReference>
<reference evidence="2 3" key="1">
    <citation type="journal article" date="2012" name="J. Bacteriol.">
        <title>Complete genome sequence of Klebsiella pneumoniae subsp. pneumoniae HS11286, a multidrug-resistant strain isolated from human sputum.</title>
        <authorList>
            <person name="Liu P."/>
            <person name="Li P."/>
            <person name="Jiang X."/>
            <person name="Bi D."/>
            <person name="Xie Y."/>
            <person name="Tai C."/>
            <person name="Deng Z."/>
            <person name="Rajakumar K."/>
            <person name="Ou H.Y."/>
        </authorList>
    </citation>
    <scope>NUCLEOTIDE SEQUENCE [LARGE SCALE GENOMIC DNA]</scope>
    <source>
        <strain evidence="2 3">HS11286</strain>
    </source>
</reference>
<evidence type="ECO:0008006" key="4">
    <source>
        <dbReference type="Google" id="ProtNLM"/>
    </source>
</evidence>
<dbReference type="Proteomes" id="UP000007841">
    <property type="component" value="Chromosome"/>
</dbReference>
<evidence type="ECO:0000313" key="3">
    <source>
        <dbReference type="Proteomes" id="UP000007841"/>
    </source>
</evidence>
<gene>
    <name evidence="2" type="ordered locus">KPHS_04620</name>
</gene>
<feature type="transmembrane region" description="Helical" evidence="1">
    <location>
        <begin position="339"/>
        <end position="365"/>
    </location>
</feature>
<dbReference type="EMBL" id="CP003200">
    <property type="protein sequence ID" value="AEW59160.1"/>
    <property type="molecule type" value="Genomic_DNA"/>
</dbReference>
<dbReference type="AlphaFoldDB" id="A0A0H3GHF0"/>
<protein>
    <recommendedName>
        <fullName evidence="4">Lipoprotein</fullName>
    </recommendedName>
</protein>
<keyword evidence="1" id="KW-1133">Transmembrane helix</keyword>
<keyword evidence="3" id="KW-1185">Reference proteome</keyword>
<dbReference type="GeneID" id="11845449"/>
<sequence>MKSVRYFTLNFSGFTTAACEKQGYLRLIAGDHVFYTDKRYFNDPSLFDRLTINQPLHLGVRRLDNGSYWIHWLSDGETLLEPSQRVKRWARPLLIISLLTLIVALIPLVMSTSEWGRFGFGIIAILAFIALLTGLCELLFHRALKMHPAMRDLLAKMAQARRRDFSFCQPLPTTAQTLRQSAKPFTQALPERYAVRTGKISNIIFKKWFAGNPTREYHGVGIQCDTAPLAFFWQNGFANFGLHPFFYRRQPPFLAIGDRIVVVYQRKDNDVQALYNVSDGGAFLKNHPCYPGDRQMSLVYNLFYGMVLVIYLLILGMSLNNPYKPARGFGWLIQDSLDMLSLLLLSFGGILAVLELIGPTAWLLSHRVADWMKMRSAMRHYLQGAARHTALEEIM</sequence>
<organism evidence="2 3">
    <name type="scientific">Klebsiella pneumoniae subsp. pneumoniae (strain HS11286)</name>
    <dbReference type="NCBI Taxonomy" id="1125630"/>
    <lineage>
        <taxon>Bacteria</taxon>
        <taxon>Pseudomonadati</taxon>
        <taxon>Pseudomonadota</taxon>
        <taxon>Gammaproteobacteria</taxon>
        <taxon>Enterobacterales</taxon>
        <taxon>Enterobacteriaceae</taxon>
        <taxon>Klebsiella/Raoultella group</taxon>
        <taxon>Klebsiella</taxon>
        <taxon>Klebsiella pneumoniae complex</taxon>
    </lineage>
</organism>
<dbReference type="RefSeq" id="WP_004152012.1">
    <property type="nucleotide sequence ID" value="NC_016845.1"/>
</dbReference>
<feature type="transmembrane region" description="Helical" evidence="1">
    <location>
        <begin position="298"/>
        <end position="319"/>
    </location>
</feature>